<evidence type="ECO:0000256" key="1">
    <source>
        <dbReference type="SAM" id="MobiDB-lite"/>
    </source>
</evidence>
<dbReference type="AlphaFoldDB" id="A0A2T0Q9Z9"/>
<organism evidence="2 3">
    <name type="scientific">Allonocardiopsis opalescens</name>
    <dbReference type="NCBI Taxonomy" id="1144618"/>
    <lineage>
        <taxon>Bacteria</taxon>
        <taxon>Bacillati</taxon>
        <taxon>Actinomycetota</taxon>
        <taxon>Actinomycetes</taxon>
        <taxon>Streptosporangiales</taxon>
        <taxon>Allonocardiopsis</taxon>
    </lineage>
</organism>
<gene>
    <name evidence="2" type="ORF">CLV72_102296</name>
</gene>
<feature type="region of interest" description="Disordered" evidence="1">
    <location>
        <begin position="37"/>
        <end position="74"/>
    </location>
</feature>
<sequence length="74" mass="7803">MRPFPAAAPVCYARIELDPETQTARCLDAAGQVIEAGKHGTNVRQDTHTETHAGPDGANPGSPRTDTSVDYGPD</sequence>
<comment type="caution">
    <text evidence="2">The sequence shown here is derived from an EMBL/GenBank/DDBJ whole genome shotgun (WGS) entry which is preliminary data.</text>
</comment>
<reference evidence="2 3" key="1">
    <citation type="submission" date="2018-03" db="EMBL/GenBank/DDBJ databases">
        <title>Genomic Encyclopedia of Archaeal and Bacterial Type Strains, Phase II (KMG-II): from individual species to whole genera.</title>
        <authorList>
            <person name="Goeker M."/>
        </authorList>
    </citation>
    <scope>NUCLEOTIDE SEQUENCE [LARGE SCALE GENOMIC DNA]</scope>
    <source>
        <strain evidence="2 3">DSM 45601</strain>
    </source>
</reference>
<evidence type="ECO:0000313" key="3">
    <source>
        <dbReference type="Proteomes" id="UP000237846"/>
    </source>
</evidence>
<dbReference type="NCBIfam" id="TIGR04186">
    <property type="entry name" value="GRASP_targ"/>
    <property type="match status" value="1"/>
</dbReference>
<name>A0A2T0Q9Z9_9ACTN</name>
<dbReference type="EMBL" id="PVZC01000002">
    <property type="protein sequence ID" value="PRY00665.1"/>
    <property type="molecule type" value="Genomic_DNA"/>
</dbReference>
<dbReference type="InterPro" id="IPR026496">
    <property type="entry name" value="GRASP_targ"/>
</dbReference>
<dbReference type="Proteomes" id="UP000237846">
    <property type="component" value="Unassembled WGS sequence"/>
</dbReference>
<protein>
    <submittedName>
        <fullName evidence="2">Putative ATP-grasp target RiPP</fullName>
    </submittedName>
</protein>
<dbReference type="InterPro" id="IPR025843">
    <property type="entry name" value="Actino_peptide"/>
</dbReference>
<evidence type="ECO:0000313" key="2">
    <source>
        <dbReference type="EMBL" id="PRY00665.1"/>
    </source>
</evidence>
<keyword evidence="3" id="KW-1185">Reference proteome</keyword>
<proteinExistence type="predicted"/>
<dbReference type="Pfam" id="PF14408">
    <property type="entry name" value="Actino_peptide"/>
    <property type="match status" value="1"/>
</dbReference>
<accession>A0A2T0Q9Z9</accession>